<dbReference type="InterPro" id="IPR036621">
    <property type="entry name" value="Anticodon-bd_dom_sf"/>
</dbReference>
<evidence type="ECO:0000256" key="3">
    <source>
        <dbReference type="ARBA" id="ARBA00022946"/>
    </source>
</evidence>
<dbReference type="InterPro" id="IPR004154">
    <property type="entry name" value="Anticodon-bd"/>
</dbReference>
<dbReference type="InterPro" id="IPR045864">
    <property type="entry name" value="aa-tRNA-synth_II/BPL/LPL"/>
</dbReference>
<proteinExistence type="predicted"/>
<evidence type="ECO:0000313" key="7">
    <source>
        <dbReference type="Proteomes" id="UP000736164"/>
    </source>
</evidence>
<dbReference type="CDD" id="cd02426">
    <property type="entry name" value="Pol_gamma_b_Cterm"/>
    <property type="match status" value="1"/>
</dbReference>
<dbReference type="InterPro" id="IPR027031">
    <property type="entry name" value="Gly-tRNA_synthase/POLG2"/>
</dbReference>
<organism evidence="6 7">
    <name type="scientific">Atractosteus spatula</name>
    <name type="common">Alligator gar</name>
    <name type="synonym">Lepisosteus spatula</name>
    <dbReference type="NCBI Taxonomy" id="7917"/>
    <lineage>
        <taxon>Eukaryota</taxon>
        <taxon>Metazoa</taxon>
        <taxon>Chordata</taxon>
        <taxon>Craniata</taxon>
        <taxon>Vertebrata</taxon>
        <taxon>Euteleostomi</taxon>
        <taxon>Actinopterygii</taxon>
        <taxon>Neopterygii</taxon>
        <taxon>Holostei</taxon>
        <taxon>Semionotiformes</taxon>
        <taxon>Lepisosteidae</taxon>
        <taxon>Atractosteus</taxon>
    </lineage>
</organism>
<evidence type="ECO:0000313" key="6">
    <source>
        <dbReference type="EMBL" id="MBN3314221.1"/>
    </source>
</evidence>
<dbReference type="AlphaFoldDB" id="A0A8J7NNA4"/>
<dbReference type="GO" id="GO:0006264">
    <property type="term" value="P:mitochondrial DNA replication"/>
    <property type="evidence" value="ECO:0007669"/>
    <property type="project" value="TreeGrafter"/>
</dbReference>
<dbReference type="GO" id="GO:0005739">
    <property type="term" value="C:mitochondrion"/>
    <property type="evidence" value="ECO:0007669"/>
    <property type="project" value="UniProtKB-SubCell"/>
</dbReference>
<keyword evidence="7" id="KW-1185">Reference proteome</keyword>
<dbReference type="Gene3D" id="3.40.50.800">
    <property type="entry name" value="Anticodon-binding domain"/>
    <property type="match status" value="1"/>
</dbReference>
<evidence type="ECO:0000256" key="2">
    <source>
        <dbReference type="ARBA" id="ARBA00022705"/>
    </source>
</evidence>
<reference evidence="6" key="1">
    <citation type="journal article" date="2021" name="Cell">
        <title>Tracing the genetic footprints of vertebrate landing in non-teleost ray-finned fishes.</title>
        <authorList>
            <person name="Bi X."/>
            <person name="Wang K."/>
            <person name="Yang L."/>
            <person name="Pan H."/>
            <person name="Jiang H."/>
            <person name="Wei Q."/>
            <person name="Fang M."/>
            <person name="Yu H."/>
            <person name="Zhu C."/>
            <person name="Cai Y."/>
            <person name="He Y."/>
            <person name="Gan X."/>
            <person name="Zeng H."/>
            <person name="Yu D."/>
            <person name="Zhu Y."/>
            <person name="Jiang H."/>
            <person name="Qiu Q."/>
            <person name="Yang H."/>
            <person name="Zhang Y.E."/>
            <person name="Wang W."/>
            <person name="Zhu M."/>
            <person name="He S."/>
            <person name="Zhang G."/>
        </authorList>
    </citation>
    <scope>NUCLEOTIDE SEQUENCE</scope>
    <source>
        <strain evidence="6">Allg_001</strain>
    </source>
</reference>
<comment type="subcellular location">
    <subcellularLocation>
        <location evidence="1">Mitochondrion</location>
    </subcellularLocation>
</comment>
<dbReference type="Pfam" id="PF03129">
    <property type="entry name" value="HGTP_anticodon"/>
    <property type="match status" value="1"/>
</dbReference>
<dbReference type="Gene3D" id="3.30.930.10">
    <property type="entry name" value="Bira Bifunctional Protein, Domain 2"/>
    <property type="match status" value="1"/>
</dbReference>
<feature type="non-terminal residue" evidence="6">
    <location>
        <position position="1"/>
    </location>
</feature>
<dbReference type="InterPro" id="IPR042064">
    <property type="entry name" value="POLG2_C"/>
</dbReference>
<feature type="domain" description="Anticodon-binding" evidence="5">
    <location>
        <begin position="378"/>
        <end position="461"/>
    </location>
</feature>
<gene>
    <name evidence="6" type="primary">Polg2</name>
    <name evidence="6" type="ORF">GTO95_0013025</name>
</gene>
<dbReference type="PANTHER" id="PTHR10745">
    <property type="entry name" value="GLYCYL-TRNA SYNTHETASE/DNA POLYMERASE SUBUNIT GAMMA-2"/>
    <property type="match status" value="1"/>
</dbReference>
<evidence type="ECO:0000256" key="4">
    <source>
        <dbReference type="ARBA" id="ARBA00023128"/>
    </source>
</evidence>
<dbReference type="PANTHER" id="PTHR10745:SF8">
    <property type="entry name" value="DNA POLYMERASE SUBUNIT GAMMA-2, MITOCHONDRIAL"/>
    <property type="match status" value="1"/>
</dbReference>
<dbReference type="Proteomes" id="UP000736164">
    <property type="component" value="Unassembled WGS sequence"/>
</dbReference>
<evidence type="ECO:0000256" key="1">
    <source>
        <dbReference type="ARBA" id="ARBA00004173"/>
    </source>
</evidence>
<keyword evidence="4" id="KW-0496">Mitochondrion</keyword>
<keyword evidence="2" id="KW-0235">DNA replication</keyword>
<name>A0A8J7NNA4_ATRSP</name>
<dbReference type="SUPFAM" id="SSF55681">
    <property type="entry name" value="Class II aaRS and biotin synthetases"/>
    <property type="match status" value="1"/>
</dbReference>
<dbReference type="EMBL" id="JAAWVO010014709">
    <property type="protein sequence ID" value="MBN3314221.1"/>
    <property type="molecule type" value="Genomic_DNA"/>
</dbReference>
<feature type="non-terminal residue" evidence="6">
    <location>
        <position position="469"/>
    </location>
</feature>
<comment type="caution">
    <text evidence="6">The sequence shown here is derived from an EMBL/GenBank/DDBJ whole genome shotgun (WGS) entry which is preliminary data.</text>
</comment>
<accession>A0A8J7NNA4</accession>
<sequence length="469" mass="53556">MHTSRATQTYCVRQYFCTRRRRLRTVMREPLFFPGQFCTGPREDPDHTSALIRLCASRHFIAADRMDGDSLRRGSHSYGPLGTQLKKNILERWWGSVVMSRAQVFGISTLHQRRGSPTTRERALRLVDWDALQSALRQEALSRQELVEAVERSLTDGVAVRGSLLEGALDQYVPSLELVNRKLPFGLAETGVCYQPVVAHTEGTTRPGEVTRASLVWFCSPRTAVQWLDYWARQRLLWWRKFALGPSNFSSSEFEEVEEVEEEEGKTVKGVRILYHFPWGLEPLETLRGLGDRELLQRHQGSRAKLQCRDERKSVVPHVVSVSADMDRGLLAYLYDSLQQVKKVDSKQRLHQKKVLKLHPSLAPVKVALDMGRGPTMDLRQVCEGLLQELLESGISVWPGYLETMPSSMEQLHTKYDEMGVLFTVLISDTTLENGVAQVRNRDTTIREMMHVSEIKDFLAKYITAAEKT</sequence>
<dbReference type="SUPFAM" id="SSF52954">
    <property type="entry name" value="Class II aaRS ABD-related"/>
    <property type="match status" value="1"/>
</dbReference>
<keyword evidence="3" id="KW-0809">Transit peptide</keyword>
<evidence type="ECO:0000259" key="5">
    <source>
        <dbReference type="Pfam" id="PF03129"/>
    </source>
</evidence>
<protein>
    <submittedName>
        <fullName evidence="6">DPOG2 polymerase</fullName>
    </submittedName>
</protein>